<sequence>MTTTNRKGIILAGGSGTRLHPLTLGVSKQMLPIYDKPMIFYPLSVLMLAGIREILVISTPEDLPCFRKLLGNGSQYGIQLSYAEQASPDGLAQAFIIGEEFIGKDPCCLILGDNIFYGQHFSEKLRSASTQAQGATVFGYHVSDPQRFGVVEFDATGRALSIEEKPLEPRSSYAVTGLYFYDNQVVEIAKSIKPSERGELEITDVNRAYLEQQTLNVEMLGRGFAWLDTGTHESLLEASHFVHTIEQRQGLKVACLEEIAYNFGWITPAELGAQAERLKKTGYGQYLQKLLDT</sequence>
<dbReference type="GO" id="GO:0046872">
    <property type="term" value="F:metal ion binding"/>
    <property type="evidence" value="ECO:0007669"/>
    <property type="project" value="UniProtKB-KW"/>
</dbReference>
<dbReference type="Gene3D" id="3.90.550.10">
    <property type="entry name" value="Spore Coat Polysaccharide Biosynthesis Protein SpsA, Chain A"/>
    <property type="match status" value="1"/>
</dbReference>
<comment type="cofactor">
    <cofactor evidence="1">
        <name>Mg(2+)</name>
        <dbReference type="ChEBI" id="CHEBI:18420"/>
    </cofactor>
</comment>
<dbReference type="Proteomes" id="UP000526003">
    <property type="component" value="Unassembled WGS sequence"/>
</dbReference>
<evidence type="ECO:0000256" key="2">
    <source>
        <dbReference type="ARBA" id="ARBA00004781"/>
    </source>
</evidence>
<comment type="pathway">
    <text evidence="3">Bacterial outer membrane biogenesis; LPS O-antigen biosynthesis.</text>
</comment>
<dbReference type="InterPro" id="IPR005835">
    <property type="entry name" value="NTP_transferase_dom"/>
</dbReference>
<reference evidence="13 14" key="1">
    <citation type="submission" date="2020-08" db="EMBL/GenBank/DDBJ databases">
        <title>Pseudomonas sp. nov.</title>
        <authorList>
            <person name="Gieschler S."/>
            <person name="Fiedler G."/>
            <person name="Brinks E."/>
            <person name="Boehnlein C."/>
            <person name="Franz C.M.A.P."/>
            <person name="Kabisch J."/>
        </authorList>
    </citation>
    <scope>NUCLEOTIDE SEQUENCE [LARGE SCALE GENOMIC DNA]</scope>
    <source>
        <strain evidence="13 14">MBT-1</strain>
    </source>
</reference>
<evidence type="ECO:0000256" key="11">
    <source>
        <dbReference type="RuleBase" id="RU003706"/>
    </source>
</evidence>
<comment type="catalytic activity">
    <reaction evidence="10 11">
        <text>dTTP + alpha-D-glucose 1-phosphate + H(+) = dTDP-alpha-D-glucose + diphosphate</text>
        <dbReference type="Rhea" id="RHEA:15225"/>
        <dbReference type="ChEBI" id="CHEBI:15378"/>
        <dbReference type="ChEBI" id="CHEBI:33019"/>
        <dbReference type="ChEBI" id="CHEBI:37568"/>
        <dbReference type="ChEBI" id="CHEBI:57477"/>
        <dbReference type="ChEBI" id="CHEBI:58601"/>
        <dbReference type="EC" id="2.7.7.24"/>
    </reaction>
</comment>
<evidence type="ECO:0000313" key="13">
    <source>
        <dbReference type="EMBL" id="MBC2692960.1"/>
    </source>
</evidence>
<dbReference type="PANTHER" id="PTHR43532:SF1">
    <property type="entry name" value="GLUCOSE-1-PHOSPHATE THYMIDYLYLTRANSFERASE 1"/>
    <property type="match status" value="1"/>
</dbReference>
<comment type="similarity">
    <text evidence="4 11">Belongs to the glucose-1-phosphate thymidylyltransferase family.</text>
</comment>
<evidence type="ECO:0000256" key="4">
    <source>
        <dbReference type="ARBA" id="ARBA00010480"/>
    </source>
</evidence>
<dbReference type="InterPro" id="IPR005907">
    <property type="entry name" value="G1P_thy_trans_s"/>
</dbReference>
<dbReference type="RefSeq" id="WP_182341618.1">
    <property type="nucleotide sequence ID" value="NZ_JACMYG010000036.1"/>
</dbReference>
<evidence type="ECO:0000256" key="10">
    <source>
        <dbReference type="ARBA" id="ARBA00049336"/>
    </source>
</evidence>
<dbReference type="NCBIfam" id="TIGR01207">
    <property type="entry name" value="rmlA"/>
    <property type="match status" value="1"/>
</dbReference>
<keyword evidence="7 11" id="KW-0548">Nucleotidyltransferase</keyword>
<dbReference type="InterPro" id="IPR029044">
    <property type="entry name" value="Nucleotide-diphossugar_trans"/>
</dbReference>
<evidence type="ECO:0000256" key="3">
    <source>
        <dbReference type="ARBA" id="ARBA00005125"/>
    </source>
</evidence>
<comment type="caution">
    <text evidence="13">The sequence shown here is derived from an EMBL/GenBank/DDBJ whole genome shotgun (WGS) entry which is preliminary data.</text>
</comment>
<keyword evidence="9 11" id="KW-0460">Magnesium</keyword>
<evidence type="ECO:0000313" key="14">
    <source>
        <dbReference type="Proteomes" id="UP000526003"/>
    </source>
</evidence>
<name>A0A7X1GIQ8_9PSED</name>
<evidence type="ECO:0000256" key="7">
    <source>
        <dbReference type="ARBA" id="ARBA00022695"/>
    </source>
</evidence>
<dbReference type="CDD" id="cd02538">
    <property type="entry name" value="G1P_TT_short"/>
    <property type="match status" value="1"/>
</dbReference>
<evidence type="ECO:0000256" key="9">
    <source>
        <dbReference type="ARBA" id="ARBA00022842"/>
    </source>
</evidence>
<keyword evidence="8 11" id="KW-0479">Metal-binding</keyword>
<dbReference type="AlphaFoldDB" id="A0A7X1GIQ8"/>
<evidence type="ECO:0000256" key="6">
    <source>
        <dbReference type="ARBA" id="ARBA00022679"/>
    </source>
</evidence>
<accession>A0A7X1GIQ8</accession>
<evidence type="ECO:0000259" key="12">
    <source>
        <dbReference type="Pfam" id="PF00483"/>
    </source>
</evidence>
<dbReference type="EC" id="2.7.7.24" evidence="5 11"/>
<dbReference type="Pfam" id="PF00483">
    <property type="entry name" value="NTP_transferase"/>
    <property type="match status" value="1"/>
</dbReference>
<organism evidence="13 14">
    <name type="scientific">Pseudomonas kielensis</name>
    <dbReference type="NCBI Taxonomy" id="2762577"/>
    <lineage>
        <taxon>Bacteria</taxon>
        <taxon>Pseudomonadati</taxon>
        <taxon>Pseudomonadota</taxon>
        <taxon>Gammaproteobacteria</taxon>
        <taxon>Pseudomonadales</taxon>
        <taxon>Pseudomonadaceae</taxon>
        <taxon>Pseudomonas</taxon>
    </lineage>
</organism>
<feature type="domain" description="Nucleotidyl transferase" evidence="12">
    <location>
        <begin position="7"/>
        <end position="243"/>
    </location>
</feature>
<dbReference type="SUPFAM" id="SSF53448">
    <property type="entry name" value="Nucleotide-diphospho-sugar transferases"/>
    <property type="match status" value="1"/>
</dbReference>
<protein>
    <recommendedName>
        <fullName evidence="5 11">Glucose-1-phosphate thymidylyltransferase</fullName>
        <ecNumber evidence="5 11">2.7.7.24</ecNumber>
    </recommendedName>
</protein>
<evidence type="ECO:0000256" key="5">
    <source>
        <dbReference type="ARBA" id="ARBA00012461"/>
    </source>
</evidence>
<comment type="pathway">
    <text evidence="2">Carbohydrate biosynthesis; dTDP-L-rhamnose biosynthesis.</text>
</comment>
<gene>
    <name evidence="13" type="primary">rfbA</name>
    <name evidence="13" type="ORF">H7995_24540</name>
</gene>
<comment type="function">
    <text evidence="11">Catalyzes the formation of dTDP-glucose, from dTTP and glucose 1-phosphate, as well as its pyrophosphorolysis.</text>
</comment>
<dbReference type="GO" id="GO:0008879">
    <property type="term" value="F:glucose-1-phosphate thymidylyltransferase activity"/>
    <property type="evidence" value="ECO:0007669"/>
    <property type="project" value="UniProtKB-EC"/>
</dbReference>
<dbReference type="EMBL" id="JACMYG010000036">
    <property type="protein sequence ID" value="MBC2692960.1"/>
    <property type="molecule type" value="Genomic_DNA"/>
</dbReference>
<keyword evidence="6 11" id="KW-0808">Transferase</keyword>
<dbReference type="PANTHER" id="PTHR43532">
    <property type="entry name" value="GLUCOSE-1-PHOSPHATE THYMIDYLYLTRANSFERASE"/>
    <property type="match status" value="1"/>
</dbReference>
<keyword evidence="14" id="KW-1185">Reference proteome</keyword>
<proteinExistence type="inferred from homology"/>
<evidence type="ECO:0000256" key="1">
    <source>
        <dbReference type="ARBA" id="ARBA00001946"/>
    </source>
</evidence>
<dbReference type="FunFam" id="3.90.550.10:FF:000023">
    <property type="entry name" value="Glucose-1-phosphate thymidylyltransferase"/>
    <property type="match status" value="1"/>
</dbReference>
<evidence type="ECO:0000256" key="8">
    <source>
        <dbReference type="ARBA" id="ARBA00022723"/>
    </source>
</evidence>